<feature type="region of interest" description="Disordered" evidence="1">
    <location>
        <begin position="1"/>
        <end position="63"/>
    </location>
</feature>
<keyword evidence="3" id="KW-1185">Reference proteome</keyword>
<evidence type="ECO:0000256" key="1">
    <source>
        <dbReference type="SAM" id="MobiDB-lite"/>
    </source>
</evidence>
<sequence>RANGKNSHNRNATSSGRSATHAFYSVQQSGGRSGNTVASQQANKTEVKEKKQKKNKSYTKQKK</sequence>
<organism evidence="2 3">
    <name type="scientific">Anopheles arabiensis</name>
    <name type="common">Mosquito</name>
    <dbReference type="NCBI Taxonomy" id="7173"/>
    <lineage>
        <taxon>Eukaryota</taxon>
        <taxon>Metazoa</taxon>
        <taxon>Ecdysozoa</taxon>
        <taxon>Arthropoda</taxon>
        <taxon>Hexapoda</taxon>
        <taxon>Insecta</taxon>
        <taxon>Pterygota</taxon>
        <taxon>Neoptera</taxon>
        <taxon>Endopterygota</taxon>
        <taxon>Diptera</taxon>
        <taxon>Nematocera</taxon>
        <taxon>Culicoidea</taxon>
        <taxon>Culicidae</taxon>
        <taxon>Anophelinae</taxon>
        <taxon>Anopheles</taxon>
    </lineage>
</organism>
<dbReference type="EnsemblMetazoa" id="AARA014901-RA">
    <property type="protein sequence ID" value="AARA014901-PA"/>
    <property type="gene ID" value="AARA014901"/>
</dbReference>
<dbReference type="Proteomes" id="UP000075840">
    <property type="component" value="Unassembled WGS sequence"/>
</dbReference>
<evidence type="ECO:0000313" key="2">
    <source>
        <dbReference type="EnsemblMetazoa" id="AARA014901-PA"/>
    </source>
</evidence>
<name>A0A182IHH2_ANOAR</name>
<feature type="compositionally biased region" description="Polar residues" evidence="1">
    <location>
        <begin position="1"/>
        <end position="18"/>
    </location>
</feature>
<accession>A0A182IHH2</accession>
<proteinExistence type="predicted"/>
<reference evidence="2" key="1">
    <citation type="submission" date="2022-08" db="UniProtKB">
        <authorList>
            <consortium name="EnsemblMetazoa"/>
        </authorList>
    </citation>
    <scope>IDENTIFICATION</scope>
    <source>
        <strain evidence="2">Dongola</strain>
    </source>
</reference>
<protein>
    <submittedName>
        <fullName evidence="2">Uncharacterized protein</fullName>
    </submittedName>
</protein>
<evidence type="ECO:0000313" key="3">
    <source>
        <dbReference type="Proteomes" id="UP000075840"/>
    </source>
</evidence>
<dbReference type="VEuPathDB" id="VectorBase:AARA014901"/>
<feature type="compositionally biased region" description="Basic residues" evidence="1">
    <location>
        <begin position="50"/>
        <end position="63"/>
    </location>
</feature>
<dbReference type="EMBL" id="APCN01001118">
    <property type="status" value="NOT_ANNOTATED_CDS"/>
    <property type="molecule type" value="Genomic_DNA"/>
</dbReference>
<feature type="compositionally biased region" description="Polar residues" evidence="1">
    <location>
        <begin position="25"/>
        <end position="42"/>
    </location>
</feature>
<dbReference type="AlphaFoldDB" id="A0A182IHH2"/>